<protein>
    <submittedName>
        <fullName evidence="2">Uncharacterized protein</fullName>
    </submittedName>
</protein>
<dbReference type="Proteomes" id="UP000887578">
    <property type="component" value="Unplaced"/>
</dbReference>
<proteinExistence type="predicted"/>
<evidence type="ECO:0000313" key="1">
    <source>
        <dbReference type="Proteomes" id="UP000887578"/>
    </source>
</evidence>
<reference evidence="2" key="1">
    <citation type="submission" date="2022-11" db="UniProtKB">
        <authorList>
            <consortium name="WormBaseParasite"/>
        </authorList>
    </citation>
    <scope>IDENTIFICATION</scope>
</reference>
<organism evidence="1 2">
    <name type="scientific">Panagrolaimus davidi</name>
    <dbReference type="NCBI Taxonomy" id="227884"/>
    <lineage>
        <taxon>Eukaryota</taxon>
        <taxon>Metazoa</taxon>
        <taxon>Ecdysozoa</taxon>
        <taxon>Nematoda</taxon>
        <taxon>Chromadorea</taxon>
        <taxon>Rhabditida</taxon>
        <taxon>Tylenchina</taxon>
        <taxon>Panagrolaimomorpha</taxon>
        <taxon>Panagrolaimoidea</taxon>
        <taxon>Panagrolaimidae</taxon>
        <taxon>Panagrolaimus</taxon>
    </lineage>
</organism>
<dbReference type="WBParaSite" id="PDA_v2.g17875.t1">
    <property type="protein sequence ID" value="PDA_v2.g17875.t1"/>
    <property type="gene ID" value="PDA_v2.g17875"/>
</dbReference>
<sequence length="106" mass="11639">MDDASIQLIVDGSLREYRIQNSATTITLEVAAASRLGVGPASAPVHLNSGRHANEETVHRRSRRSICDPRTDFWCRGDNFSTDRGAEERGGLYTASIIMCALQLFS</sequence>
<dbReference type="AlphaFoldDB" id="A0A914PSR9"/>
<keyword evidence="1" id="KW-1185">Reference proteome</keyword>
<evidence type="ECO:0000313" key="2">
    <source>
        <dbReference type="WBParaSite" id="PDA_v2.g17875.t1"/>
    </source>
</evidence>
<name>A0A914PSR9_9BILA</name>
<accession>A0A914PSR9</accession>